<dbReference type="SMR" id="A0A1H1N3Q6"/>
<accession>A0A1H1N3Q6</accession>
<dbReference type="Pfam" id="PF09364">
    <property type="entry name" value="XFP_N"/>
    <property type="match status" value="1"/>
</dbReference>
<sequence length="790" mass="86851">MPDTATEFRQMRRYRAAADYLAAAQIYLRDNVLLTEPLRPEHLKPRLLGHWGTCPGITMIYAGLNRLIRQQHVSIMLVTGPGHGAPAIHANLWLEESHAERDPVLARTGGGLAELVRRFSWPDGFPSHLSPEVPGVIHEGGELGYALATAFGAAADAPDRIVACIVGDGEAETGPTAAAWQLNSYADPATGGVVLPILHLNGYKIASPTRSALMSDSELTDLYRGYGWSPLIVDLSAIDYDEVDAEPDRLLATGLDAALARIREIQRRARGADDTADATPPWPMLILRTRKGWGLPASIDGTPLEGTFHAHQVPISDPQHDQDDLTALEQWLRSYRPDALFPDGEPCADVLAACPPADQRMGTDPATNGGVLRRELDLPELTPYAIEVPEPGAATAGATPVLGPWLADVMRRSNERRDFCIVSPDELESNRLEAVLEATDRLCQRQPPGYAEHLGPHGRVLEVLSEHNCQGWLQGYLLTGRHGVFPSYEAFVSIVDGMVNQYAKFLKMAAEVGWRAPVSALNYLLTSEGWRQEHNGYSHQGPGFINTMLTKKEWISRIYLPPDANSLLVIMDRCLRTTDKINVVVAGKQPAPQWMSLSAAREHCRAGAGVWNWASNDDGDEPDIVLACAGNIPTVETLAAASMLRRDAPGLRVRVVNIVDLLTLAPPDRHPHGAPSSDFVDWFGRRAPVVLDFHGYPSAVHECLHGRPDSDRFHVRGYREEGTTTTPYDLLISNGVSRHDLAIEALHRAPGWSSRAGELADRYATERERIRRDLRRTGVDPPEITDWTWA</sequence>
<dbReference type="STRING" id="630515.SAMN04489812_0368"/>
<evidence type="ECO:0000256" key="3">
    <source>
        <dbReference type="ARBA" id="ARBA00023052"/>
    </source>
</evidence>
<dbReference type="PANTHER" id="PTHR31273">
    <property type="entry name" value="PHOSPHOKETOLASE-RELATED"/>
    <property type="match status" value="1"/>
</dbReference>
<comment type="cofactor">
    <cofactor evidence="1">
        <name>thiamine diphosphate</name>
        <dbReference type="ChEBI" id="CHEBI:58937"/>
    </cofactor>
</comment>
<dbReference type="InterPro" id="IPR018969">
    <property type="entry name" value="Xul5P/Fru6P_PKetolase_C"/>
</dbReference>
<dbReference type="Pfam" id="PF09363">
    <property type="entry name" value="XFP_C"/>
    <property type="match status" value="1"/>
</dbReference>
<dbReference type="GO" id="GO:0005975">
    <property type="term" value="P:carbohydrate metabolic process"/>
    <property type="evidence" value="ECO:0007669"/>
    <property type="project" value="InterPro"/>
</dbReference>
<name>A0A1H1N3Q6_9ACTN</name>
<reference evidence="7 8" key="1">
    <citation type="submission" date="2016-10" db="EMBL/GenBank/DDBJ databases">
        <authorList>
            <person name="de Groot N.N."/>
        </authorList>
    </citation>
    <scope>NUCLEOTIDE SEQUENCE [LARGE SCALE GENOMIC DNA]</scope>
    <source>
        <strain evidence="7 8">DSM 21800</strain>
    </source>
</reference>
<dbReference type="EMBL" id="LT629772">
    <property type="protein sequence ID" value="SDR93624.1"/>
    <property type="molecule type" value="Genomic_DNA"/>
</dbReference>
<proteinExistence type="inferred from homology"/>
<dbReference type="InterPro" id="IPR029061">
    <property type="entry name" value="THDP-binding"/>
</dbReference>
<evidence type="ECO:0000256" key="1">
    <source>
        <dbReference type="ARBA" id="ARBA00001964"/>
    </source>
</evidence>
<feature type="domain" description="Xylulose 5-phosphate/Fructose 6-phosphate phosphoketolase N-terminal" evidence="6">
    <location>
        <begin position="5"/>
        <end position="371"/>
    </location>
</feature>
<dbReference type="Proteomes" id="UP000199103">
    <property type="component" value="Chromosome I"/>
</dbReference>
<dbReference type="Pfam" id="PF03894">
    <property type="entry name" value="XFP"/>
    <property type="match status" value="1"/>
</dbReference>
<dbReference type="SUPFAM" id="SSF52518">
    <property type="entry name" value="Thiamin diphosphate-binding fold (THDP-binding)"/>
    <property type="match status" value="2"/>
</dbReference>
<gene>
    <name evidence="7" type="ORF">SAMN04489812_0368</name>
</gene>
<dbReference type="PANTHER" id="PTHR31273:SF0">
    <property type="entry name" value="PHOSPHOKETOLASE-RELATED"/>
    <property type="match status" value="1"/>
</dbReference>
<evidence type="ECO:0000259" key="6">
    <source>
        <dbReference type="Pfam" id="PF09364"/>
    </source>
</evidence>
<dbReference type="InterPro" id="IPR019790">
    <property type="entry name" value="Xul5P/Fru6P_PKetolase_CS"/>
</dbReference>
<dbReference type="InterPro" id="IPR018970">
    <property type="entry name" value="Xul5P/Fru6P_PKetolase_N"/>
</dbReference>
<keyword evidence="8" id="KW-1185">Reference proteome</keyword>
<dbReference type="Gene3D" id="3.40.50.970">
    <property type="match status" value="2"/>
</dbReference>
<evidence type="ECO:0000313" key="7">
    <source>
        <dbReference type="EMBL" id="SDR93624.1"/>
    </source>
</evidence>
<dbReference type="PROSITE" id="PS60002">
    <property type="entry name" value="PHOSPHOKETOLASE_1"/>
    <property type="match status" value="1"/>
</dbReference>
<feature type="domain" description="Xylulose 5-phosphate/Fructose 6-phosphate phosphoketolase C-terminal" evidence="5">
    <location>
        <begin position="588"/>
        <end position="789"/>
    </location>
</feature>
<dbReference type="PIRSF" id="PIRSF017245">
    <property type="entry name" value="Phosphoketolase"/>
    <property type="match status" value="1"/>
</dbReference>
<dbReference type="NCBIfam" id="NF003619">
    <property type="entry name" value="PRK05261.1-4"/>
    <property type="match status" value="1"/>
</dbReference>
<organism evidence="7 8">
    <name type="scientific">Microlunatus soli</name>
    <dbReference type="NCBI Taxonomy" id="630515"/>
    <lineage>
        <taxon>Bacteria</taxon>
        <taxon>Bacillati</taxon>
        <taxon>Actinomycetota</taxon>
        <taxon>Actinomycetes</taxon>
        <taxon>Propionibacteriales</taxon>
        <taxon>Propionibacteriaceae</taxon>
        <taxon>Microlunatus</taxon>
    </lineage>
</organism>
<evidence type="ECO:0000256" key="2">
    <source>
        <dbReference type="ARBA" id="ARBA00005623"/>
    </source>
</evidence>
<dbReference type="AlphaFoldDB" id="A0A1H1N3Q6"/>
<keyword evidence="4" id="KW-0456">Lyase</keyword>
<evidence type="ECO:0000259" key="5">
    <source>
        <dbReference type="Pfam" id="PF09363"/>
    </source>
</evidence>
<protein>
    <submittedName>
        <fullName evidence="7">Xylulose-5-phosphate/fructose-6-phosphate phosphoketolase</fullName>
    </submittedName>
</protein>
<dbReference type="InterPro" id="IPR009014">
    <property type="entry name" value="Transketo_C/PFOR_II"/>
</dbReference>
<evidence type="ECO:0000256" key="4">
    <source>
        <dbReference type="ARBA" id="ARBA00023239"/>
    </source>
</evidence>
<dbReference type="RefSeq" id="WP_091518962.1">
    <property type="nucleotide sequence ID" value="NZ_LT629772.1"/>
</dbReference>
<dbReference type="InterPro" id="IPR019789">
    <property type="entry name" value="Xul5P/Fru6P_PKetolase_ThDP_BS"/>
</dbReference>
<dbReference type="InterPro" id="IPR005593">
    <property type="entry name" value="Xul5P/Fru6P_PKetolase"/>
</dbReference>
<dbReference type="PROSITE" id="PS60003">
    <property type="entry name" value="PHOSPHOKETOLASE_2"/>
    <property type="match status" value="1"/>
</dbReference>
<dbReference type="OrthoDB" id="9768449at2"/>
<evidence type="ECO:0000313" key="8">
    <source>
        <dbReference type="Proteomes" id="UP000199103"/>
    </source>
</evidence>
<dbReference type="GO" id="GO:0016832">
    <property type="term" value="F:aldehyde-lyase activity"/>
    <property type="evidence" value="ECO:0007669"/>
    <property type="project" value="InterPro"/>
</dbReference>
<dbReference type="Gene3D" id="3.40.50.920">
    <property type="match status" value="1"/>
</dbReference>
<comment type="similarity">
    <text evidence="2">Belongs to the XFP family.</text>
</comment>
<dbReference type="GO" id="GO:0000287">
    <property type="term" value="F:magnesium ion binding"/>
    <property type="evidence" value="ECO:0007669"/>
    <property type="project" value="UniProtKB-ARBA"/>
</dbReference>
<keyword evidence="3" id="KW-0786">Thiamine pyrophosphate</keyword>